<dbReference type="PIRSF" id="PIRSF001500">
    <property type="entry name" value="Chor_mut_pdt_Ppr"/>
    <property type="match status" value="1"/>
</dbReference>
<dbReference type="InterPro" id="IPR036263">
    <property type="entry name" value="Chorismate_II_sf"/>
</dbReference>
<evidence type="ECO:0000256" key="13">
    <source>
        <dbReference type="ARBA" id="ARBA00023235"/>
    </source>
</evidence>
<evidence type="ECO:0000256" key="1">
    <source>
        <dbReference type="ARBA" id="ARBA00000824"/>
    </source>
</evidence>
<evidence type="ECO:0000256" key="4">
    <source>
        <dbReference type="ARBA" id="ARBA00004741"/>
    </source>
</evidence>
<dbReference type="InterPro" id="IPR001086">
    <property type="entry name" value="Preph_deHydtase"/>
</dbReference>
<keyword evidence="24" id="KW-1185">Reference proteome</keyword>
<keyword evidence="9" id="KW-0963">Cytoplasm</keyword>
<dbReference type="CDD" id="cd04905">
    <property type="entry name" value="ACT_CM-PDT"/>
    <property type="match status" value="1"/>
</dbReference>
<dbReference type="Gene3D" id="1.20.59.10">
    <property type="entry name" value="Chorismate mutase"/>
    <property type="match status" value="1"/>
</dbReference>
<evidence type="ECO:0000256" key="9">
    <source>
        <dbReference type="ARBA" id="ARBA00022490"/>
    </source>
</evidence>
<dbReference type="InterPro" id="IPR002701">
    <property type="entry name" value="CM_II_prokaryot"/>
</dbReference>
<dbReference type="Proteomes" id="UP000005744">
    <property type="component" value="Unassembled WGS sequence"/>
</dbReference>
<evidence type="ECO:0000259" key="22">
    <source>
        <dbReference type="PROSITE" id="PS51671"/>
    </source>
</evidence>
<dbReference type="SUPFAM" id="SSF48600">
    <property type="entry name" value="Chorismate mutase II"/>
    <property type="match status" value="1"/>
</dbReference>
<dbReference type="CDD" id="cd13630">
    <property type="entry name" value="PBP2_PDT_1"/>
    <property type="match status" value="1"/>
</dbReference>
<dbReference type="GO" id="GO:0005737">
    <property type="term" value="C:cytoplasm"/>
    <property type="evidence" value="ECO:0007669"/>
    <property type="project" value="UniProtKB-SubCell"/>
</dbReference>
<comment type="function">
    <text evidence="2">Catalyzes the Claisen rearrangement of chorismate to prephenate and the decarboxylation/dehydration of prephenate to phenylpyruvate.</text>
</comment>
<dbReference type="InterPro" id="IPR018528">
    <property type="entry name" value="Preph_deHydtase_CS"/>
</dbReference>
<keyword evidence="10" id="KW-0028">Amino-acid biosynthesis</keyword>
<organism evidence="23 24">
    <name type="scientific">Beggiatoa alba B18LD</name>
    <dbReference type="NCBI Taxonomy" id="395493"/>
    <lineage>
        <taxon>Bacteria</taxon>
        <taxon>Pseudomonadati</taxon>
        <taxon>Pseudomonadota</taxon>
        <taxon>Gammaproteobacteria</taxon>
        <taxon>Thiotrichales</taxon>
        <taxon>Thiotrichaceae</taxon>
        <taxon>Beggiatoa</taxon>
    </lineage>
</organism>
<evidence type="ECO:0000256" key="5">
    <source>
        <dbReference type="ARBA" id="ARBA00004817"/>
    </source>
</evidence>
<comment type="catalytic activity">
    <reaction evidence="18">
        <text>prephenate + H(+) = 3-phenylpyruvate + CO2 + H2O</text>
        <dbReference type="Rhea" id="RHEA:21648"/>
        <dbReference type="ChEBI" id="CHEBI:15377"/>
        <dbReference type="ChEBI" id="CHEBI:15378"/>
        <dbReference type="ChEBI" id="CHEBI:16526"/>
        <dbReference type="ChEBI" id="CHEBI:18005"/>
        <dbReference type="ChEBI" id="CHEBI:29934"/>
        <dbReference type="EC" id="4.2.1.51"/>
    </reaction>
</comment>
<dbReference type="RefSeq" id="WP_002685184.1">
    <property type="nucleotide sequence ID" value="NZ_JH600070.1"/>
</dbReference>
<dbReference type="eggNOG" id="COG0077">
    <property type="taxonomic scope" value="Bacteria"/>
</dbReference>
<dbReference type="Pfam" id="PF01817">
    <property type="entry name" value="CM_2"/>
    <property type="match status" value="1"/>
</dbReference>
<dbReference type="SUPFAM" id="SSF55021">
    <property type="entry name" value="ACT-like"/>
    <property type="match status" value="1"/>
</dbReference>
<evidence type="ECO:0000256" key="10">
    <source>
        <dbReference type="ARBA" id="ARBA00022605"/>
    </source>
</evidence>
<dbReference type="InterPro" id="IPR036979">
    <property type="entry name" value="CM_dom_sf"/>
</dbReference>
<evidence type="ECO:0000256" key="19">
    <source>
        <dbReference type="PIRSR" id="PIRSR001500-2"/>
    </source>
</evidence>
<gene>
    <name evidence="23" type="ORF">BegalDRAFT_1448</name>
</gene>
<evidence type="ECO:0000256" key="16">
    <source>
        <dbReference type="ARBA" id="ARBA00031175"/>
    </source>
</evidence>
<dbReference type="FunFam" id="3.40.190.10:FF:000029">
    <property type="entry name" value="Chorismate mutase/Prephenate dehydratase"/>
    <property type="match status" value="1"/>
</dbReference>
<dbReference type="UniPathway" id="UPA00120">
    <property type="reaction ID" value="UER00203"/>
</dbReference>
<comment type="catalytic activity">
    <reaction evidence="1">
        <text>chorismate = prephenate</text>
        <dbReference type="Rhea" id="RHEA:13897"/>
        <dbReference type="ChEBI" id="CHEBI:29748"/>
        <dbReference type="ChEBI" id="CHEBI:29934"/>
        <dbReference type="EC" id="5.4.99.5"/>
    </reaction>
</comment>
<evidence type="ECO:0000256" key="8">
    <source>
        <dbReference type="ARBA" id="ARBA00014401"/>
    </source>
</evidence>
<feature type="domain" description="ACT" evidence="22">
    <location>
        <begin position="280"/>
        <end position="357"/>
    </location>
</feature>
<dbReference type="InterPro" id="IPR008242">
    <property type="entry name" value="Chor_mutase/pphenate_deHydtase"/>
</dbReference>
<keyword evidence="15" id="KW-0511">Multifunctional enzyme</keyword>
<dbReference type="FunFam" id="3.30.70.260:FF:000012">
    <property type="entry name" value="Prephenate dehydratase"/>
    <property type="match status" value="1"/>
</dbReference>
<sequence>MSKLDLAVIRTQIDEVDTQIQALITQRANLAKDVAKAKYAEESQPNFYRPEREAEILRQVISRNQNSVLPNETLTFIFQEIMSACRAVQKNIMVAFLGPAGTYSQTAVFKHFGHAIQTVPAQTIEDVFREVEVGNAEYGVVPIENSTEGGVNQTLDCFVNTSLKICGEIDLPIHHCLLAMTQDRSSITRIYAHQQSFAQCRAWLNANMPNVERIAVNSNAEAARRASNEAGTAAIAGETAAEIYHLHVLSAHIEDHVHNTTRFVVLGKQNTPVTGNDKTSLYLSLPNKMGSLYHLLGCFVKNTINMSKIESRPSRQTAWDYVLFVDIEGHIQDEPVKNAIQDLQTQTAIVKHLGSYPRVLR</sequence>
<dbReference type="Gene3D" id="3.30.70.260">
    <property type="match status" value="1"/>
</dbReference>
<dbReference type="FunFam" id="3.40.190.10:FF:000034">
    <property type="entry name" value="Chorismate mutase/prephenate dehydratase"/>
    <property type="match status" value="1"/>
</dbReference>
<keyword evidence="14" id="KW-0456">Lyase</keyword>
<keyword evidence="11" id="KW-0057">Aromatic amino acid biosynthesis</keyword>
<dbReference type="PANTHER" id="PTHR21022:SF19">
    <property type="entry name" value="PREPHENATE DEHYDRATASE-RELATED"/>
    <property type="match status" value="1"/>
</dbReference>
<dbReference type="EC" id="5.4.99.5" evidence="6"/>
<dbReference type="Pfam" id="PF00800">
    <property type="entry name" value="PDT"/>
    <property type="match status" value="1"/>
</dbReference>
<feature type="domain" description="Chorismate mutase" evidence="20">
    <location>
        <begin position="1"/>
        <end position="93"/>
    </location>
</feature>
<evidence type="ECO:0000256" key="15">
    <source>
        <dbReference type="ARBA" id="ARBA00023268"/>
    </source>
</evidence>
<accession>I3CFE6</accession>
<proteinExistence type="predicted"/>
<name>I3CFE6_9GAMM</name>
<protein>
    <recommendedName>
        <fullName evidence="8">Bifunctional chorismate mutase/prephenate dehydratase</fullName>
        <ecNumber evidence="7">4.2.1.51</ecNumber>
        <ecNumber evidence="6">5.4.99.5</ecNumber>
    </recommendedName>
    <alternativeName>
        <fullName evidence="17">Chorismate mutase-prephenate dehydratase</fullName>
    </alternativeName>
    <alternativeName>
        <fullName evidence="16">p-protein</fullName>
    </alternativeName>
</protein>
<comment type="subcellular location">
    <subcellularLocation>
        <location evidence="3">Cytoplasm</location>
    </subcellularLocation>
</comment>
<dbReference type="Pfam" id="PF01842">
    <property type="entry name" value="ACT"/>
    <property type="match status" value="1"/>
</dbReference>
<evidence type="ECO:0000256" key="3">
    <source>
        <dbReference type="ARBA" id="ARBA00004496"/>
    </source>
</evidence>
<dbReference type="InterPro" id="IPR002912">
    <property type="entry name" value="ACT_dom"/>
</dbReference>
<evidence type="ECO:0000313" key="23">
    <source>
        <dbReference type="EMBL" id="EIJ42339.1"/>
    </source>
</evidence>
<dbReference type="PROSITE" id="PS51171">
    <property type="entry name" value="PREPHENATE_DEHYDR_3"/>
    <property type="match status" value="1"/>
</dbReference>
<dbReference type="PANTHER" id="PTHR21022">
    <property type="entry name" value="PREPHENATE DEHYDRATASE P PROTEIN"/>
    <property type="match status" value="1"/>
</dbReference>
<dbReference type="PROSITE" id="PS00858">
    <property type="entry name" value="PREPHENATE_DEHYDR_2"/>
    <property type="match status" value="1"/>
</dbReference>
<dbReference type="InterPro" id="IPR045865">
    <property type="entry name" value="ACT-like_dom_sf"/>
</dbReference>
<evidence type="ECO:0000256" key="12">
    <source>
        <dbReference type="ARBA" id="ARBA00023222"/>
    </source>
</evidence>
<evidence type="ECO:0000256" key="14">
    <source>
        <dbReference type="ARBA" id="ARBA00023239"/>
    </source>
</evidence>
<evidence type="ECO:0000256" key="7">
    <source>
        <dbReference type="ARBA" id="ARBA00013147"/>
    </source>
</evidence>
<reference evidence="23 24" key="1">
    <citation type="submission" date="2011-11" db="EMBL/GenBank/DDBJ databases">
        <title>Improved High-Quality Draft sequence of Beggiatoa alba B18lD.</title>
        <authorList>
            <consortium name="US DOE Joint Genome Institute"/>
            <person name="Lucas S."/>
            <person name="Han J."/>
            <person name="Lapidus A."/>
            <person name="Cheng J.-F."/>
            <person name="Goodwin L."/>
            <person name="Pitluck S."/>
            <person name="Peters L."/>
            <person name="Mikhailova N."/>
            <person name="Held B."/>
            <person name="Detter J.C."/>
            <person name="Han C."/>
            <person name="Tapia R."/>
            <person name="Land M."/>
            <person name="Hauser L."/>
            <person name="Kyrpides N."/>
            <person name="Ivanova N."/>
            <person name="Pagani I."/>
            <person name="Samuel K."/>
            <person name="Teske A."/>
            <person name="Mueller J."/>
            <person name="Woyke T."/>
        </authorList>
    </citation>
    <scope>NUCLEOTIDE SEQUENCE [LARGE SCALE GENOMIC DNA]</scope>
    <source>
        <strain evidence="23 24">B18LD</strain>
    </source>
</reference>
<evidence type="ECO:0000256" key="6">
    <source>
        <dbReference type="ARBA" id="ARBA00012404"/>
    </source>
</evidence>
<dbReference type="PROSITE" id="PS51168">
    <property type="entry name" value="CHORISMATE_MUT_2"/>
    <property type="match status" value="1"/>
</dbReference>
<evidence type="ECO:0000313" key="24">
    <source>
        <dbReference type="Proteomes" id="UP000005744"/>
    </source>
</evidence>
<comment type="pathway">
    <text evidence="5">Metabolic intermediate biosynthesis; prephenate biosynthesis; prephenate from chorismate: step 1/1.</text>
</comment>
<dbReference type="PROSITE" id="PS51671">
    <property type="entry name" value="ACT"/>
    <property type="match status" value="1"/>
</dbReference>
<evidence type="ECO:0000259" key="20">
    <source>
        <dbReference type="PROSITE" id="PS51168"/>
    </source>
</evidence>
<dbReference type="GO" id="GO:0009094">
    <property type="term" value="P:L-phenylalanine biosynthetic process"/>
    <property type="evidence" value="ECO:0007669"/>
    <property type="project" value="UniProtKB-UniPathway"/>
</dbReference>
<dbReference type="Gene3D" id="3.40.190.10">
    <property type="entry name" value="Periplasmic binding protein-like II"/>
    <property type="match status" value="2"/>
</dbReference>
<dbReference type="SMART" id="SM00830">
    <property type="entry name" value="CM_2"/>
    <property type="match status" value="1"/>
</dbReference>
<keyword evidence="13" id="KW-0413">Isomerase</keyword>
<evidence type="ECO:0000256" key="17">
    <source>
        <dbReference type="ARBA" id="ARBA00031520"/>
    </source>
</evidence>
<comment type="pathway">
    <text evidence="4">Amino-acid biosynthesis; L-phenylalanine biosynthesis; phenylpyruvate from prephenate: step 1/1.</text>
</comment>
<evidence type="ECO:0000256" key="2">
    <source>
        <dbReference type="ARBA" id="ARBA00002364"/>
    </source>
</evidence>
<dbReference type="SUPFAM" id="SSF53850">
    <property type="entry name" value="Periplasmic binding protein-like II"/>
    <property type="match status" value="1"/>
</dbReference>
<dbReference type="GO" id="GO:0046417">
    <property type="term" value="P:chorismate metabolic process"/>
    <property type="evidence" value="ECO:0007669"/>
    <property type="project" value="InterPro"/>
</dbReference>
<dbReference type="UniPathway" id="UPA00121">
    <property type="reaction ID" value="UER00345"/>
</dbReference>
<dbReference type="GO" id="GO:0004106">
    <property type="term" value="F:chorismate mutase activity"/>
    <property type="evidence" value="ECO:0007669"/>
    <property type="project" value="UniProtKB-EC"/>
</dbReference>
<dbReference type="EC" id="4.2.1.51" evidence="7"/>
<evidence type="ECO:0000256" key="11">
    <source>
        <dbReference type="ARBA" id="ARBA00023141"/>
    </source>
</evidence>
<evidence type="ECO:0000259" key="21">
    <source>
        <dbReference type="PROSITE" id="PS51171"/>
    </source>
</evidence>
<dbReference type="GO" id="GO:0004664">
    <property type="term" value="F:prephenate dehydratase activity"/>
    <property type="evidence" value="ECO:0007669"/>
    <property type="project" value="UniProtKB-EC"/>
</dbReference>
<feature type="domain" description="Prephenate dehydratase" evidence="21">
    <location>
        <begin position="93"/>
        <end position="268"/>
    </location>
</feature>
<keyword evidence="12" id="KW-0584">Phenylalanine biosynthesis</keyword>
<dbReference type="HOGENOM" id="CLU_035008_0_1_6"/>
<evidence type="ECO:0000256" key="18">
    <source>
        <dbReference type="ARBA" id="ARBA00047848"/>
    </source>
</evidence>
<dbReference type="NCBIfam" id="NF008865">
    <property type="entry name" value="PRK11898.1"/>
    <property type="match status" value="1"/>
</dbReference>
<dbReference type="EMBL" id="JH600070">
    <property type="protein sequence ID" value="EIJ42339.1"/>
    <property type="molecule type" value="Genomic_DNA"/>
</dbReference>
<feature type="site" description="Essential for prephenate dehydratase activity" evidence="19">
    <location>
        <position position="261"/>
    </location>
</feature>
<dbReference type="STRING" id="395493.BegalDRAFT_1448"/>
<dbReference type="PROSITE" id="PS00857">
    <property type="entry name" value="PREPHENATE_DEHYDR_1"/>
    <property type="match status" value="1"/>
</dbReference>
<dbReference type="AlphaFoldDB" id="I3CFE6"/>
<dbReference type="OrthoDB" id="9802281at2"/>